<feature type="region of interest" description="Disordered" evidence="13">
    <location>
        <begin position="37"/>
        <end position="87"/>
    </location>
</feature>
<dbReference type="PANTHER" id="PTHR16515:SF49">
    <property type="entry name" value="GASTRULA ZINC FINGER PROTEIN XLCGF49.1-LIKE-RELATED"/>
    <property type="match status" value="1"/>
</dbReference>
<dbReference type="FunFam" id="3.30.160.60:FF:000690">
    <property type="entry name" value="Zinc finger protein 354C"/>
    <property type="match status" value="1"/>
</dbReference>
<gene>
    <name evidence="15" type="ORF">WMY93_024746</name>
</gene>
<evidence type="ECO:0000256" key="11">
    <source>
        <dbReference type="ARBA" id="ARBA00023242"/>
    </source>
</evidence>
<evidence type="ECO:0000256" key="12">
    <source>
        <dbReference type="PROSITE-ProRule" id="PRU00042"/>
    </source>
</evidence>
<keyword evidence="9" id="KW-0238">DNA-binding</keyword>
<dbReference type="FunFam" id="3.30.160.60:FF:001498">
    <property type="entry name" value="Zinc finger protein 404"/>
    <property type="match status" value="2"/>
</dbReference>
<dbReference type="Gene3D" id="3.30.160.60">
    <property type="entry name" value="Classic Zinc Finger"/>
    <property type="match status" value="8"/>
</dbReference>
<feature type="compositionally biased region" description="Basic and acidic residues" evidence="13">
    <location>
        <begin position="37"/>
        <end position="46"/>
    </location>
</feature>
<evidence type="ECO:0000256" key="9">
    <source>
        <dbReference type="ARBA" id="ARBA00023125"/>
    </source>
</evidence>
<dbReference type="GO" id="GO:0010468">
    <property type="term" value="P:regulation of gene expression"/>
    <property type="evidence" value="ECO:0007669"/>
    <property type="project" value="TreeGrafter"/>
</dbReference>
<keyword evidence="11" id="KW-0539">Nucleus</keyword>
<evidence type="ECO:0000256" key="1">
    <source>
        <dbReference type="ARBA" id="ARBA00004123"/>
    </source>
</evidence>
<dbReference type="EMBL" id="JBBPFD010000018">
    <property type="protein sequence ID" value="KAK7889186.1"/>
    <property type="molecule type" value="Genomic_DNA"/>
</dbReference>
<keyword evidence="4" id="KW-0677">Repeat</keyword>
<feature type="domain" description="C2H2-type" evidence="14">
    <location>
        <begin position="403"/>
        <end position="430"/>
    </location>
</feature>
<keyword evidence="6" id="KW-0862">Zinc</keyword>
<feature type="domain" description="C2H2-type" evidence="14">
    <location>
        <begin position="322"/>
        <end position="349"/>
    </location>
</feature>
<feature type="domain" description="C2H2-type" evidence="14">
    <location>
        <begin position="431"/>
        <end position="458"/>
    </location>
</feature>
<keyword evidence="7" id="KW-0832">Ubl conjugation</keyword>
<keyword evidence="8" id="KW-0805">Transcription regulation</keyword>
<feature type="domain" description="C2H2-type" evidence="14">
    <location>
        <begin position="266"/>
        <end position="293"/>
    </location>
</feature>
<keyword evidence="10" id="KW-0804">Transcription</keyword>
<feature type="domain" description="C2H2-type" evidence="14">
    <location>
        <begin position="210"/>
        <end position="237"/>
    </location>
</feature>
<dbReference type="PROSITE" id="PS50157">
    <property type="entry name" value="ZINC_FINGER_C2H2_2"/>
    <property type="match status" value="8"/>
</dbReference>
<organism evidence="15 16">
    <name type="scientific">Mugilogobius chulae</name>
    <name type="common">yellowstripe goby</name>
    <dbReference type="NCBI Taxonomy" id="88201"/>
    <lineage>
        <taxon>Eukaryota</taxon>
        <taxon>Metazoa</taxon>
        <taxon>Chordata</taxon>
        <taxon>Craniata</taxon>
        <taxon>Vertebrata</taxon>
        <taxon>Euteleostomi</taxon>
        <taxon>Actinopterygii</taxon>
        <taxon>Neopterygii</taxon>
        <taxon>Teleostei</taxon>
        <taxon>Neoteleostei</taxon>
        <taxon>Acanthomorphata</taxon>
        <taxon>Gobiaria</taxon>
        <taxon>Gobiiformes</taxon>
        <taxon>Gobioidei</taxon>
        <taxon>Gobiidae</taxon>
        <taxon>Gobionellinae</taxon>
        <taxon>Mugilogobius</taxon>
    </lineage>
</organism>
<feature type="region of interest" description="Disordered" evidence="13">
    <location>
        <begin position="112"/>
        <end position="163"/>
    </location>
</feature>
<dbReference type="GO" id="GO:0005634">
    <property type="term" value="C:nucleus"/>
    <property type="evidence" value="ECO:0007669"/>
    <property type="project" value="UniProtKB-SubCell"/>
</dbReference>
<feature type="domain" description="C2H2-type" evidence="14">
    <location>
        <begin position="459"/>
        <end position="486"/>
    </location>
</feature>
<dbReference type="FunFam" id="3.30.160.60:FF:001527">
    <property type="entry name" value="Zinc finger protein"/>
    <property type="match status" value="1"/>
</dbReference>
<feature type="compositionally biased region" description="Acidic residues" evidence="13">
    <location>
        <begin position="153"/>
        <end position="162"/>
    </location>
</feature>
<dbReference type="GO" id="GO:0008270">
    <property type="term" value="F:zinc ion binding"/>
    <property type="evidence" value="ECO:0007669"/>
    <property type="project" value="UniProtKB-KW"/>
</dbReference>
<dbReference type="GO" id="GO:0003677">
    <property type="term" value="F:DNA binding"/>
    <property type="evidence" value="ECO:0007669"/>
    <property type="project" value="UniProtKB-KW"/>
</dbReference>
<keyword evidence="2" id="KW-1017">Isopeptide bond</keyword>
<feature type="compositionally biased region" description="Polar residues" evidence="13">
    <location>
        <begin position="71"/>
        <end position="80"/>
    </location>
</feature>
<comment type="caution">
    <text evidence="15">The sequence shown here is derived from an EMBL/GenBank/DDBJ whole genome shotgun (WGS) entry which is preliminary data.</text>
</comment>
<keyword evidence="3" id="KW-0479">Metal-binding</keyword>
<dbReference type="InterPro" id="IPR036236">
    <property type="entry name" value="Znf_C2H2_sf"/>
</dbReference>
<reference evidence="16" key="1">
    <citation type="submission" date="2024-04" db="EMBL/GenBank/DDBJ databases">
        <title>Salinicola lusitanus LLJ914,a marine bacterium isolated from the Okinawa Trough.</title>
        <authorList>
            <person name="Li J."/>
        </authorList>
    </citation>
    <scope>NUCLEOTIDE SEQUENCE [LARGE SCALE GENOMIC DNA]</scope>
</reference>
<evidence type="ECO:0000313" key="15">
    <source>
        <dbReference type="EMBL" id="KAK7889186.1"/>
    </source>
</evidence>
<evidence type="ECO:0000256" key="5">
    <source>
        <dbReference type="ARBA" id="ARBA00022771"/>
    </source>
</evidence>
<feature type="domain" description="C2H2-type" evidence="14">
    <location>
        <begin position="238"/>
        <end position="260"/>
    </location>
</feature>
<dbReference type="SUPFAM" id="SSF57667">
    <property type="entry name" value="beta-beta-alpha zinc fingers"/>
    <property type="match status" value="5"/>
</dbReference>
<evidence type="ECO:0000313" key="16">
    <source>
        <dbReference type="Proteomes" id="UP001460270"/>
    </source>
</evidence>
<evidence type="ECO:0000256" key="7">
    <source>
        <dbReference type="ARBA" id="ARBA00022843"/>
    </source>
</evidence>
<evidence type="ECO:0000256" key="10">
    <source>
        <dbReference type="ARBA" id="ARBA00023163"/>
    </source>
</evidence>
<dbReference type="InterPro" id="IPR050331">
    <property type="entry name" value="Zinc_finger"/>
</dbReference>
<feature type="compositionally biased region" description="Basic and acidic residues" evidence="13">
    <location>
        <begin position="346"/>
        <end position="374"/>
    </location>
</feature>
<dbReference type="Pfam" id="PF00096">
    <property type="entry name" value="zf-C2H2"/>
    <property type="match status" value="7"/>
</dbReference>
<protein>
    <recommendedName>
        <fullName evidence="14">C2H2-type domain-containing protein</fullName>
    </recommendedName>
</protein>
<feature type="domain" description="C2H2-type" evidence="14">
    <location>
        <begin position="294"/>
        <end position="321"/>
    </location>
</feature>
<dbReference type="FunFam" id="3.30.160.60:FF:001485">
    <property type="entry name" value="Krueppel-related zinc finger protein"/>
    <property type="match status" value="1"/>
</dbReference>
<evidence type="ECO:0000256" key="2">
    <source>
        <dbReference type="ARBA" id="ARBA00022499"/>
    </source>
</evidence>
<evidence type="ECO:0000256" key="6">
    <source>
        <dbReference type="ARBA" id="ARBA00022833"/>
    </source>
</evidence>
<dbReference type="PANTHER" id="PTHR16515">
    <property type="entry name" value="PR DOMAIN ZINC FINGER PROTEIN"/>
    <property type="match status" value="1"/>
</dbReference>
<feature type="region of interest" description="Disordered" evidence="13">
    <location>
        <begin position="345"/>
        <end position="374"/>
    </location>
</feature>
<dbReference type="SMART" id="SM00355">
    <property type="entry name" value="ZnF_C2H2"/>
    <property type="match status" value="8"/>
</dbReference>
<sequence length="514" mass="57838">MSKVHRLRALVSERLTAAAEEIFALVERTLAEYEEELCRSKEENQRKQQLLAGFGDSQSGGHGGDAQSSHRFINNVSQKQDVPEPPLIKEEPEEHRLKQEEEQLPEFTAVCVKSEDQSSKGQSSHRNLTQGEHCAGADPHLHSQTEQQTDNSSDTDNDEDWEPPARFSLAQMETEADGEHYNQVQINDTSTATHNSSPLNKAEEQLSASFQCQFCQKRFTTPQNLELHTKVHTGVKLYKCPICLCVFRQKSSFTAHAQIHREGNLYRCCVCGRTFAQLSSLTQHNRTHTGEKPYSCSVCNNRFTQHHHLTEHMRIHTGERPYGCSVCGKKFARSFTLKMHKRQHKTKDVESLSSKSKIEAGAETGTTDKLESGHEAGLGSGFRPGCDVTVKTKPFPQRAGKLYCCSLCNRTFTQLSSLTSHNRTHTGEKPYSCSVCNNRFTQQHHLTEHMRIHTGERPYGCSVCGKKFARSFTLKIHMKTHRAAPSSSSAQDYSPNTNVCVKVEPQSDSCQEQL</sequence>
<keyword evidence="16" id="KW-1185">Reference proteome</keyword>
<name>A0AAW0N799_9GOBI</name>
<dbReference type="PROSITE" id="PS00028">
    <property type="entry name" value="ZINC_FINGER_C2H2_1"/>
    <property type="match status" value="7"/>
</dbReference>
<dbReference type="InterPro" id="IPR013087">
    <property type="entry name" value="Znf_C2H2_type"/>
</dbReference>
<evidence type="ECO:0000256" key="3">
    <source>
        <dbReference type="ARBA" id="ARBA00022723"/>
    </source>
</evidence>
<dbReference type="Proteomes" id="UP001460270">
    <property type="component" value="Unassembled WGS sequence"/>
</dbReference>
<dbReference type="Pfam" id="PF13912">
    <property type="entry name" value="zf-C2H2_6"/>
    <property type="match status" value="1"/>
</dbReference>
<keyword evidence="5 12" id="KW-0863">Zinc-finger</keyword>
<proteinExistence type="predicted"/>
<evidence type="ECO:0000259" key="14">
    <source>
        <dbReference type="PROSITE" id="PS50157"/>
    </source>
</evidence>
<accession>A0AAW0N799</accession>
<feature type="compositionally biased region" description="Polar residues" evidence="13">
    <location>
        <begin position="119"/>
        <end position="130"/>
    </location>
</feature>
<comment type="subcellular location">
    <subcellularLocation>
        <location evidence="1">Nucleus</location>
    </subcellularLocation>
</comment>
<evidence type="ECO:0000256" key="8">
    <source>
        <dbReference type="ARBA" id="ARBA00023015"/>
    </source>
</evidence>
<dbReference type="FunFam" id="3.30.160.60:FF:000624">
    <property type="entry name" value="zinc finger protein 697"/>
    <property type="match status" value="1"/>
</dbReference>
<dbReference type="AlphaFoldDB" id="A0AAW0N799"/>
<evidence type="ECO:0000256" key="4">
    <source>
        <dbReference type="ARBA" id="ARBA00022737"/>
    </source>
</evidence>
<evidence type="ECO:0000256" key="13">
    <source>
        <dbReference type="SAM" id="MobiDB-lite"/>
    </source>
</evidence>